<dbReference type="EMBL" id="JAAIKR010000011">
    <property type="protein sequence ID" value="MBR9728650.1"/>
    <property type="molecule type" value="Genomic_DNA"/>
</dbReference>
<organism evidence="22 23">
    <name type="scientific">Shewanella intestini</name>
    <dbReference type="NCBI Taxonomy" id="2017544"/>
    <lineage>
        <taxon>Bacteria</taxon>
        <taxon>Pseudomonadati</taxon>
        <taxon>Pseudomonadota</taxon>
        <taxon>Gammaproteobacteria</taxon>
        <taxon>Alteromonadales</taxon>
        <taxon>Shewanellaceae</taxon>
        <taxon>Shewanella</taxon>
    </lineage>
</organism>
<dbReference type="NCBIfam" id="TIGR00179">
    <property type="entry name" value="murB"/>
    <property type="match status" value="1"/>
</dbReference>
<dbReference type="InterPro" id="IPR006094">
    <property type="entry name" value="Oxid_FAD_bind_N"/>
</dbReference>
<evidence type="ECO:0000256" key="11">
    <source>
        <dbReference type="ARBA" id="ARBA00022827"/>
    </source>
</evidence>
<keyword evidence="17 20" id="KW-0961">Cell wall biogenesis/degradation</keyword>
<evidence type="ECO:0000256" key="3">
    <source>
        <dbReference type="ARBA" id="ARBA00004496"/>
    </source>
</evidence>
<accession>A0ABS5I5K2</accession>
<dbReference type="SUPFAM" id="SSF56194">
    <property type="entry name" value="Uridine diphospho-N-Acetylenolpyruvylglucosamine reductase, MurB, C-terminal domain"/>
    <property type="match status" value="1"/>
</dbReference>
<evidence type="ECO:0000256" key="18">
    <source>
        <dbReference type="ARBA" id="ARBA00031026"/>
    </source>
</evidence>
<evidence type="ECO:0000256" key="15">
    <source>
        <dbReference type="ARBA" id="ARBA00023002"/>
    </source>
</evidence>
<protein>
    <recommendedName>
        <fullName evidence="7 20">UDP-N-acetylenolpyruvoylglucosamine reductase</fullName>
        <ecNumber evidence="6 20">1.3.1.98</ecNumber>
    </recommendedName>
    <alternativeName>
        <fullName evidence="18 20">UDP-N-acetylmuramate dehydrogenase</fullName>
    </alternativeName>
</protein>
<dbReference type="SUPFAM" id="SSF56176">
    <property type="entry name" value="FAD-binding/transporter-associated domain-like"/>
    <property type="match status" value="1"/>
</dbReference>
<evidence type="ECO:0000256" key="20">
    <source>
        <dbReference type="HAMAP-Rule" id="MF_00037"/>
    </source>
</evidence>
<evidence type="ECO:0000313" key="23">
    <source>
        <dbReference type="Proteomes" id="UP000811844"/>
    </source>
</evidence>
<dbReference type="NCBIfam" id="NF000755">
    <property type="entry name" value="PRK00046.1"/>
    <property type="match status" value="1"/>
</dbReference>
<evidence type="ECO:0000256" key="7">
    <source>
        <dbReference type="ARBA" id="ARBA00015188"/>
    </source>
</evidence>
<evidence type="ECO:0000256" key="8">
    <source>
        <dbReference type="ARBA" id="ARBA00022490"/>
    </source>
</evidence>
<dbReference type="GO" id="GO:0008762">
    <property type="term" value="F:UDP-N-acetylmuramate dehydrogenase activity"/>
    <property type="evidence" value="ECO:0007669"/>
    <property type="project" value="UniProtKB-EC"/>
</dbReference>
<dbReference type="PROSITE" id="PS51387">
    <property type="entry name" value="FAD_PCMH"/>
    <property type="match status" value="1"/>
</dbReference>
<comment type="pathway">
    <text evidence="4 20">Cell wall biogenesis; peptidoglycan biosynthesis.</text>
</comment>
<keyword evidence="8 20" id="KW-0963">Cytoplasm</keyword>
<comment type="similarity">
    <text evidence="5 20">Belongs to the MurB family.</text>
</comment>
<dbReference type="InterPro" id="IPR011601">
    <property type="entry name" value="MurB_C"/>
</dbReference>
<dbReference type="PANTHER" id="PTHR21071">
    <property type="entry name" value="UDP-N-ACETYLENOLPYRUVOYLGLUCOSAMINE REDUCTASE"/>
    <property type="match status" value="1"/>
</dbReference>
<keyword evidence="15 20" id="KW-0560">Oxidoreductase</keyword>
<dbReference type="Gene3D" id="3.30.465.10">
    <property type="match status" value="1"/>
</dbReference>
<comment type="function">
    <text evidence="2 20">Cell wall formation.</text>
</comment>
<dbReference type="NCBIfam" id="NF010478">
    <property type="entry name" value="PRK13903.1"/>
    <property type="match status" value="1"/>
</dbReference>
<feature type="active site" description="Proton donor" evidence="20">
    <location>
        <position position="229"/>
    </location>
</feature>
<evidence type="ECO:0000256" key="16">
    <source>
        <dbReference type="ARBA" id="ARBA00023306"/>
    </source>
</evidence>
<dbReference type="InterPro" id="IPR003170">
    <property type="entry name" value="MurB"/>
</dbReference>
<evidence type="ECO:0000256" key="2">
    <source>
        <dbReference type="ARBA" id="ARBA00003921"/>
    </source>
</evidence>
<keyword evidence="14 20" id="KW-0573">Peptidoglycan synthesis</keyword>
<gene>
    <name evidence="20 22" type="primary">murB</name>
    <name evidence="22" type="ORF">G3R48_11745</name>
</gene>
<evidence type="ECO:0000256" key="6">
    <source>
        <dbReference type="ARBA" id="ARBA00012518"/>
    </source>
</evidence>
<keyword evidence="9 20" id="KW-0132">Cell division</keyword>
<dbReference type="PANTHER" id="PTHR21071:SF4">
    <property type="entry name" value="UDP-N-ACETYLENOLPYRUVOYLGLUCOSAMINE REDUCTASE"/>
    <property type="match status" value="1"/>
</dbReference>
<keyword evidence="13 20" id="KW-0133">Cell shape</keyword>
<comment type="subcellular location">
    <subcellularLocation>
        <location evidence="3 20">Cytoplasm</location>
    </subcellularLocation>
</comment>
<evidence type="ECO:0000256" key="1">
    <source>
        <dbReference type="ARBA" id="ARBA00001974"/>
    </source>
</evidence>
<dbReference type="Pfam" id="PF02873">
    <property type="entry name" value="MurB_C"/>
    <property type="match status" value="1"/>
</dbReference>
<dbReference type="InterPro" id="IPR016167">
    <property type="entry name" value="FAD-bd_PCMH_sub1"/>
</dbReference>
<evidence type="ECO:0000313" key="22">
    <source>
        <dbReference type="EMBL" id="MBR9728650.1"/>
    </source>
</evidence>
<evidence type="ECO:0000256" key="17">
    <source>
        <dbReference type="ARBA" id="ARBA00023316"/>
    </source>
</evidence>
<keyword evidence="10 20" id="KW-0285">Flavoprotein</keyword>
<name>A0ABS5I5K2_9GAMM</name>
<dbReference type="HAMAP" id="MF_00037">
    <property type="entry name" value="MurB"/>
    <property type="match status" value="1"/>
</dbReference>
<dbReference type="InterPro" id="IPR016169">
    <property type="entry name" value="FAD-bd_PCMH_sub2"/>
</dbReference>
<dbReference type="InterPro" id="IPR036635">
    <property type="entry name" value="MurB_C_sf"/>
</dbReference>
<reference evidence="22 23" key="1">
    <citation type="submission" date="2020-02" db="EMBL/GenBank/DDBJ databases">
        <title>Shewanella WXL01 sp. nov., a marine bacterium isolated from green algae in Luhuitou Fringing Reef (Northern South China Sea).</title>
        <authorList>
            <person name="Wang X."/>
        </authorList>
    </citation>
    <scope>NUCLEOTIDE SEQUENCE [LARGE SCALE GENOMIC DNA]</scope>
    <source>
        <strain evidence="22 23">MCCC 1A01895</strain>
    </source>
</reference>
<evidence type="ECO:0000256" key="10">
    <source>
        <dbReference type="ARBA" id="ARBA00022630"/>
    </source>
</evidence>
<evidence type="ECO:0000256" key="14">
    <source>
        <dbReference type="ARBA" id="ARBA00022984"/>
    </source>
</evidence>
<evidence type="ECO:0000259" key="21">
    <source>
        <dbReference type="PROSITE" id="PS51387"/>
    </source>
</evidence>
<feature type="domain" description="FAD-binding PCMH-type" evidence="21">
    <location>
        <begin position="13"/>
        <end position="183"/>
    </location>
</feature>
<dbReference type="RefSeq" id="WP_153665913.1">
    <property type="nucleotide sequence ID" value="NZ_JAAIKR010000011.1"/>
</dbReference>
<comment type="cofactor">
    <cofactor evidence="1 20">
        <name>FAD</name>
        <dbReference type="ChEBI" id="CHEBI:57692"/>
    </cofactor>
</comment>
<comment type="catalytic activity">
    <reaction evidence="19 20">
        <text>UDP-N-acetyl-alpha-D-muramate + NADP(+) = UDP-N-acetyl-3-O-(1-carboxyvinyl)-alpha-D-glucosamine + NADPH + H(+)</text>
        <dbReference type="Rhea" id="RHEA:12248"/>
        <dbReference type="ChEBI" id="CHEBI:15378"/>
        <dbReference type="ChEBI" id="CHEBI:57783"/>
        <dbReference type="ChEBI" id="CHEBI:58349"/>
        <dbReference type="ChEBI" id="CHEBI:68483"/>
        <dbReference type="ChEBI" id="CHEBI:70757"/>
        <dbReference type="EC" id="1.3.1.98"/>
    </reaction>
</comment>
<feature type="active site" evidence="20">
    <location>
        <position position="325"/>
    </location>
</feature>
<dbReference type="Pfam" id="PF01565">
    <property type="entry name" value="FAD_binding_4"/>
    <property type="match status" value="1"/>
</dbReference>
<proteinExistence type="inferred from homology"/>
<evidence type="ECO:0000256" key="5">
    <source>
        <dbReference type="ARBA" id="ARBA00010485"/>
    </source>
</evidence>
<dbReference type="InterPro" id="IPR036318">
    <property type="entry name" value="FAD-bd_PCMH-like_sf"/>
</dbReference>
<dbReference type="Gene3D" id="3.30.43.10">
    <property type="entry name" value="Uridine Diphospho-n-acetylenolpyruvylglucosamine Reductase, domain 2"/>
    <property type="match status" value="1"/>
</dbReference>
<evidence type="ECO:0000256" key="4">
    <source>
        <dbReference type="ARBA" id="ARBA00004752"/>
    </source>
</evidence>
<evidence type="ECO:0000256" key="12">
    <source>
        <dbReference type="ARBA" id="ARBA00022857"/>
    </source>
</evidence>
<evidence type="ECO:0000256" key="19">
    <source>
        <dbReference type="ARBA" id="ARBA00048914"/>
    </source>
</evidence>
<dbReference type="InterPro" id="IPR016166">
    <property type="entry name" value="FAD-bd_PCMH"/>
</dbReference>
<evidence type="ECO:0000256" key="13">
    <source>
        <dbReference type="ARBA" id="ARBA00022960"/>
    </source>
</evidence>
<keyword evidence="23" id="KW-1185">Reference proteome</keyword>
<evidence type="ECO:0000256" key="9">
    <source>
        <dbReference type="ARBA" id="ARBA00022618"/>
    </source>
</evidence>
<dbReference type="Proteomes" id="UP000811844">
    <property type="component" value="Unassembled WGS sequence"/>
</dbReference>
<sequence>MSVSLLKYNTLGLDQSCQELINVESVEQLIIQCQRLQALNQALLVLGGGSNVVLTTDFAGSVLRMNTKGIEVEQQADGVTLTVQAGENWHQLVEYCLQQGFYGLENLALIPGSVGAAPIQNIGAYGVEFGQFCTQVEYLDRTSFKLNRLDNQQCQFGYRDSIFKQALMGKAIITAVRLFIPANWQPNLSYGPLKHLSADTVSAVQVFDHVCQTRKAKLPDPNVMGNVGSFFKNPIITAAKFALLKQQYPNIVGYPQDKGDIKVAAGWLIEHAHLKGYKLGNAGVHDKQALVLINLGHARGEDICRLAKYVMQVVETTFAITLEAEPRVMGSQAEVALV</sequence>
<keyword evidence="16 20" id="KW-0131">Cell cycle</keyword>
<dbReference type="Gene3D" id="3.90.78.10">
    <property type="entry name" value="UDP-N-acetylenolpyruvoylglucosamine reductase, C-terminal domain"/>
    <property type="match status" value="1"/>
</dbReference>
<keyword evidence="12 20" id="KW-0521">NADP</keyword>
<comment type="caution">
    <text evidence="22">The sequence shown here is derived from an EMBL/GenBank/DDBJ whole genome shotgun (WGS) entry which is preliminary data.</text>
</comment>
<feature type="active site" evidence="20">
    <location>
        <position position="159"/>
    </location>
</feature>
<keyword evidence="11 20" id="KW-0274">FAD</keyword>
<dbReference type="EC" id="1.3.1.98" evidence="6 20"/>